<dbReference type="InterPro" id="IPR035919">
    <property type="entry name" value="EAL_sf"/>
</dbReference>
<dbReference type="PANTHER" id="PTHR44757:SF2">
    <property type="entry name" value="BIOFILM ARCHITECTURE MAINTENANCE PROTEIN MBAA"/>
    <property type="match status" value="1"/>
</dbReference>
<dbReference type="InterPro" id="IPR052155">
    <property type="entry name" value="Biofilm_reg_signaling"/>
</dbReference>
<dbReference type="Gene3D" id="3.30.70.270">
    <property type="match status" value="1"/>
</dbReference>
<dbReference type="InterPro" id="IPR000700">
    <property type="entry name" value="PAS-assoc_C"/>
</dbReference>
<dbReference type="CDD" id="cd01948">
    <property type="entry name" value="EAL"/>
    <property type="match status" value="1"/>
</dbReference>
<dbReference type="Gene3D" id="3.30.450.20">
    <property type="entry name" value="PAS domain"/>
    <property type="match status" value="1"/>
</dbReference>
<evidence type="ECO:0000313" key="8">
    <source>
        <dbReference type="Proteomes" id="UP000664882"/>
    </source>
</evidence>
<dbReference type="NCBIfam" id="TIGR00254">
    <property type="entry name" value="GGDEF"/>
    <property type="match status" value="1"/>
</dbReference>
<dbReference type="EMBL" id="JAGDFX010000003">
    <property type="protein sequence ID" value="MBO1518656.1"/>
    <property type="molecule type" value="Genomic_DNA"/>
</dbReference>
<dbReference type="PROSITE" id="PS51371">
    <property type="entry name" value="CBS"/>
    <property type="match status" value="3"/>
</dbReference>
<evidence type="ECO:0000259" key="5">
    <source>
        <dbReference type="PROSITE" id="PS50887"/>
    </source>
</evidence>
<evidence type="ECO:0000259" key="6">
    <source>
        <dbReference type="PROSITE" id="PS51371"/>
    </source>
</evidence>
<dbReference type="SMART" id="SM00052">
    <property type="entry name" value="EAL"/>
    <property type="match status" value="1"/>
</dbReference>
<dbReference type="InterPro" id="IPR035965">
    <property type="entry name" value="PAS-like_dom_sf"/>
</dbReference>
<dbReference type="Pfam" id="PF00563">
    <property type="entry name" value="EAL"/>
    <property type="match status" value="1"/>
</dbReference>
<evidence type="ECO:0000313" key="7">
    <source>
        <dbReference type="EMBL" id="MBO1518656.1"/>
    </source>
</evidence>
<keyword evidence="1" id="KW-0129">CBS domain</keyword>
<comment type="caution">
    <text evidence="7">The sequence shown here is derived from an EMBL/GenBank/DDBJ whole genome shotgun (WGS) entry which is preliminary data.</text>
</comment>
<feature type="domain" description="PAS" evidence="2">
    <location>
        <begin position="268"/>
        <end position="313"/>
    </location>
</feature>
<dbReference type="InterPro" id="IPR046342">
    <property type="entry name" value="CBS_dom_sf"/>
</dbReference>
<dbReference type="Gene3D" id="3.20.20.450">
    <property type="entry name" value="EAL domain"/>
    <property type="match status" value="1"/>
</dbReference>
<feature type="domain" description="GGDEF" evidence="5">
    <location>
        <begin position="425"/>
        <end position="558"/>
    </location>
</feature>
<feature type="domain" description="CBS" evidence="6">
    <location>
        <begin position="192"/>
        <end position="251"/>
    </location>
</feature>
<dbReference type="SMART" id="SM00091">
    <property type="entry name" value="PAS"/>
    <property type="match status" value="1"/>
</dbReference>
<evidence type="ECO:0000259" key="4">
    <source>
        <dbReference type="PROSITE" id="PS50883"/>
    </source>
</evidence>
<name>A0ABS3NEF3_9GAMM</name>
<evidence type="ECO:0000256" key="1">
    <source>
        <dbReference type="PROSITE-ProRule" id="PRU00703"/>
    </source>
</evidence>
<dbReference type="InterPro" id="IPR001633">
    <property type="entry name" value="EAL_dom"/>
</dbReference>
<dbReference type="SMART" id="SM00267">
    <property type="entry name" value="GGDEF"/>
    <property type="match status" value="1"/>
</dbReference>
<feature type="domain" description="EAL" evidence="4">
    <location>
        <begin position="567"/>
        <end position="823"/>
    </location>
</feature>
<dbReference type="SMART" id="SM00086">
    <property type="entry name" value="PAC"/>
    <property type="match status" value="1"/>
</dbReference>
<dbReference type="Pfam" id="PF00571">
    <property type="entry name" value="CBS"/>
    <property type="match status" value="3"/>
</dbReference>
<dbReference type="PROSITE" id="PS50887">
    <property type="entry name" value="GGDEF"/>
    <property type="match status" value="1"/>
</dbReference>
<gene>
    <name evidence="7" type="ORF">J3U76_03210</name>
</gene>
<dbReference type="InterPro" id="IPR000014">
    <property type="entry name" value="PAS"/>
</dbReference>
<dbReference type="SMART" id="SM00116">
    <property type="entry name" value="CBS"/>
    <property type="match status" value="4"/>
</dbReference>
<dbReference type="Pfam" id="PF00990">
    <property type="entry name" value="GGDEF"/>
    <property type="match status" value="1"/>
</dbReference>
<organism evidence="7 8">
    <name type="scientific">Oceanisphaera pacifica</name>
    <dbReference type="NCBI Taxonomy" id="2818389"/>
    <lineage>
        <taxon>Bacteria</taxon>
        <taxon>Pseudomonadati</taxon>
        <taxon>Pseudomonadota</taxon>
        <taxon>Gammaproteobacteria</taxon>
        <taxon>Aeromonadales</taxon>
        <taxon>Aeromonadaceae</taxon>
        <taxon>Oceanisphaera</taxon>
    </lineage>
</organism>
<feature type="domain" description="CBS" evidence="6">
    <location>
        <begin position="1"/>
        <end position="57"/>
    </location>
</feature>
<dbReference type="PROSITE" id="PS50883">
    <property type="entry name" value="EAL"/>
    <property type="match status" value="1"/>
</dbReference>
<dbReference type="InterPro" id="IPR000644">
    <property type="entry name" value="CBS_dom"/>
</dbReference>
<reference evidence="7 8" key="1">
    <citation type="submission" date="2021-03" db="EMBL/GenBank/DDBJ databases">
        <title>Oceanisphaera sp. nov., isolated from the intestine.</title>
        <authorList>
            <person name="Zhao L.-H."/>
            <person name="Shi L.-F."/>
        </authorList>
    </citation>
    <scope>NUCLEOTIDE SEQUENCE [LARGE SCALE GENOMIC DNA]</scope>
    <source>
        <strain evidence="7 8">DM8</strain>
    </source>
</reference>
<evidence type="ECO:0000259" key="2">
    <source>
        <dbReference type="PROSITE" id="PS50112"/>
    </source>
</evidence>
<dbReference type="Proteomes" id="UP000664882">
    <property type="component" value="Unassembled WGS sequence"/>
</dbReference>
<dbReference type="SUPFAM" id="SSF54631">
    <property type="entry name" value="CBS-domain pair"/>
    <property type="match status" value="2"/>
</dbReference>
<dbReference type="PANTHER" id="PTHR44757">
    <property type="entry name" value="DIGUANYLATE CYCLASE DGCP"/>
    <property type="match status" value="1"/>
</dbReference>
<feature type="domain" description="PAC" evidence="3">
    <location>
        <begin position="341"/>
        <end position="393"/>
    </location>
</feature>
<dbReference type="InterPro" id="IPR001610">
    <property type="entry name" value="PAC"/>
</dbReference>
<dbReference type="InterPro" id="IPR043128">
    <property type="entry name" value="Rev_trsase/Diguanyl_cyclase"/>
</dbReference>
<dbReference type="Gene3D" id="3.10.580.10">
    <property type="entry name" value="CBS-domain"/>
    <property type="match status" value="2"/>
</dbReference>
<dbReference type="InterPro" id="IPR000160">
    <property type="entry name" value="GGDEF_dom"/>
</dbReference>
<keyword evidence="8" id="KW-1185">Reference proteome</keyword>
<protein>
    <submittedName>
        <fullName evidence="7">EAL domain-containing protein</fullName>
    </submittedName>
</protein>
<sequence length="823" mass="92374">MHKGLLTCSPNTPLYEAAERMAARQCSSVLVIKNGVAVGIWTEHDSLRFNFNDPNSSYTPISQVMSSPVSSVNMATSITDVAQRFNQEQRRHFLVTDDAGHPQGIISQTDVALKQGLEMYLSLRIVKDTMDKDPLLLPGSLTLGQTALFMLEQQQDAAIVSCGGGELGMITERDMVRFVACHPGDTPLSKLASRPLLTINPNDSLLRARDILIDKRLRHLAVKDKDSQHIVGLLGFQNILDGAEQRYSIELHHALAERDNTMLHSRLNLHLAERVIEASLEGVMITNANSEITFINPAFTHTTGYTAEEALGQKPSLLSSGRHDNVFYEKMWRALHDKGYWRGEIWNRHKNGQLYLELLTITTIYHDNGDITHFAALFTDITHIRENEDRIRKLAYYDALTQLPNRRLLEDRLEQAIKHAHRHKERFAVLFIDLDHFKQVNDSLGHAAGDDLLLDVARRMAARLQEDDTLARLGGDEFIAILPSITDTDEVTRVARRLIDAIGAPFQLKNQHFRIGCSMGISLYPDDATNTEQLLHQADAAMYRAKQEGRNTYRLYSTHLDAHEHRWLAMETALRNAIDSNEGLSLHYQPLFSSDSPQQLVSMEALARWQHPDFGQVSPVDFIALAERSGLILSLSKRLMTMVAAQLRHWLDAGLSPVPVAVNLSAQQFWQHDLITQVRALYDTFQLPTGLLSFELTESILLDKQQPAIKVLTALREFGCNIAMDDFGTGYSSLSYLHQLPLTTLKVDRSFIQQLNENAGSEAILAAITGMAKGLKLTVVAEGVETQAQLEALRHYQVDLIQGYLTGRPVSAEEFTALYLSQK</sequence>
<dbReference type="SUPFAM" id="SSF141868">
    <property type="entry name" value="EAL domain-like"/>
    <property type="match status" value="1"/>
</dbReference>
<accession>A0ABS3NEF3</accession>
<dbReference type="CDD" id="cd00130">
    <property type="entry name" value="PAS"/>
    <property type="match status" value="1"/>
</dbReference>
<dbReference type="SUPFAM" id="SSF55785">
    <property type="entry name" value="PYP-like sensor domain (PAS domain)"/>
    <property type="match status" value="1"/>
</dbReference>
<feature type="domain" description="CBS" evidence="6">
    <location>
        <begin position="65"/>
        <end position="121"/>
    </location>
</feature>
<dbReference type="PROSITE" id="PS50113">
    <property type="entry name" value="PAC"/>
    <property type="match status" value="1"/>
</dbReference>
<dbReference type="NCBIfam" id="TIGR00229">
    <property type="entry name" value="sensory_box"/>
    <property type="match status" value="1"/>
</dbReference>
<dbReference type="CDD" id="cd01949">
    <property type="entry name" value="GGDEF"/>
    <property type="match status" value="1"/>
</dbReference>
<dbReference type="CDD" id="cd09833">
    <property type="entry name" value="CBS_pair_GGDEF_PAS_repeat1"/>
    <property type="match status" value="1"/>
</dbReference>
<evidence type="ECO:0000259" key="3">
    <source>
        <dbReference type="PROSITE" id="PS50113"/>
    </source>
</evidence>
<dbReference type="Pfam" id="PF13426">
    <property type="entry name" value="PAS_9"/>
    <property type="match status" value="1"/>
</dbReference>
<dbReference type="PROSITE" id="PS50112">
    <property type="entry name" value="PAS"/>
    <property type="match status" value="1"/>
</dbReference>
<proteinExistence type="predicted"/>
<dbReference type="SUPFAM" id="SSF55073">
    <property type="entry name" value="Nucleotide cyclase"/>
    <property type="match status" value="1"/>
</dbReference>
<dbReference type="InterPro" id="IPR029787">
    <property type="entry name" value="Nucleotide_cyclase"/>
</dbReference>